<feature type="region of interest" description="Disordered" evidence="1">
    <location>
        <begin position="67"/>
        <end position="91"/>
    </location>
</feature>
<sequence>MTIGLSNITKCNREMFAGINGLVFVKKHTPWSSKMKNKKNSTPLTETENIGNSWKAYCTEMYNSDHRNLQPMEPNGDTHEPLRSGMEWAIN</sequence>
<accession>A0AAV4BC43</accession>
<proteinExistence type="predicted"/>
<evidence type="ECO:0000313" key="2">
    <source>
        <dbReference type="EMBL" id="GFO20936.1"/>
    </source>
</evidence>
<evidence type="ECO:0000256" key="1">
    <source>
        <dbReference type="SAM" id="MobiDB-lite"/>
    </source>
</evidence>
<name>A0AAV4BC43_9GAST</name>
<evidence type="ECO:0000313" key="3">
    <source>
        <dbReference type="Proteomes" id="UP000735302"/>
    </source>
</evidence>
<dbReference type="AlphaFoldDB" id="A0AAV4BC43"/>
<keyword evidence="3" id="KW-1185">Reference proteome</keyword>
<organism evidence="2 3">
    <name type="scientific">Plakobranchus ocellatus</name>
    <dbReference type="NCBI Taxonomy" id="259542"/>
    <lineage>
        <taxon>Eukaryota</taxon>
        <taxon>Metazoa</taxon>
        <taxon>Spiralia</taxon>
        <taxon>Lophotrochozoa</taxon>
        <taxon>Mollusca</taxon>
        <taxon>Gastropoda</taxon>
        <taxon>Heterobranchia</taxon>
        <taxon>Euthyneura</taxon>
        <taxon>Panpulmonata</taxon>
        <taxon>Sacoglossa</taxon>
        <taxon>Placobranchoidea</taxon>
        <taxon>Plakobranchidae</taxon>
        <taxon>Plakobranchus</taxon>
    </lineage>
</organism>
<protein>
    <submittedName>
        <fullName evidence="2">Uncharacterized protein</fullName>
    </submittedName>
</protein>
<gene>
    <name evidence="2" type="ORF">PoB_004744100</name>
</gene>
<reference evidence="2 3" key="1">
    <citation type="journal article" date="2021" name="Elife">
        <title>Chloroplast acquisition without the gene transfer in kleptoplastic sea slugs, Plakobranchus ocellatus.</title>
        <authorList>
            <person name="Maeda T."/>
            <person name="Takahashi S."/>
            <person name="Yoshida T."/>
            <person name="Shimamura S."/>
            <person name="Takaki Y."/>
            <person name="Nagai Y."/>
            <person name="Toyoda A."/>
            <person name="Suzuki Y."/>
            <person name="Arimoto A."/>
            <person name="Ishii H."/>
            <person name="Satoh N."/>
            <person name="Nishiyama T."/>
            <person name="Hasebe M."/>
            <person name="Maruyama T."/>
            <person name="Minagawa J."/>
            <person name="Obokata J."/>
            <person name="Shigenobu S."/>
        </authorList>
    </citation>
    <scope>NUCLEOTIDE SEQUENCE [LARGE SCALE GENOMIC DNA]</scope>
</reference>
<dbReference type="Proteomes" id="UP000735302">
    <property type="component" value="Unassembled WGS sequence"/>
</dbReference>
<comment type="caution">
    <text evidence="2">The sequence shown here is derived from an EMBL/GenBank/DDBJ whole genome shotgun (WGS) entry which is preliminary data.</text>
</comment>
<dbReference type="EMBL" id="BLXT01005227">
    <property type="protein sequence ID" value="GFO20936.1"/>
    <property type="molecule type" value="Genomic_DNA"/>
</dbReference>